<accession>A0ACC3C2K3</accession>
<keyword evidence="2" id="KW-1185">Reference proteome</keyword>
<proteinExistence type="predicted"/>
<sequence>MGAPRARVSAPLAAAGGRAVGAHGVSVRASRTLWAGEVSGCVSRRGCRDAFFRFLLLFFFDPPPPSSPPPASPICVLGARCGCCGGCEGVGGRAHARPRTGVADFSTAPARNGLAPPALPPTRCPPSAGGWGCGRMPRLPLRPPAVSLLRVLCSGGRRCFVPRWTVVALPTSPLPAPAAVADTLTASAAASMTTATQVVPGATVASGYTGQSLGGEWALVEEAGRGPAGEANARTLLAERDNFLRK</sequence>
<reference evidence="1" key="1">
    <citation type="submission" date="2019-11" db="EMBL/GenBank/DDBJ databases">
        <title>Nori genome reveals adaptations in red seaweeds to the harsh intertidal environment.</title>
        <authorList>
            <person name="Wang D."/>
            <person name="Mao Y."/>
        </authorList>
    </citation>
    <scope>NUCLEOTIDE SEQUENCE</scope>
    <source>
        <tissue evidence="1">Gametophyte</tissue>
    </source>
</reference>
<evidence type="ECO:0000313" key="2">
    <source>
        <dbReference type="Proteomes" id="UP000798662"/>
    </source>
</evidence>
<protein>
    <submittedName>
        <fullName evidence="1">Uncharacterized protein</fullName>
    </submittedName>
</protein>
<gene>
    <name evidence="1" type="ORF">I4F81_006907</name>
</gene>
<dbReference type="EMBL" id="CM020619">
    <property type="protein sequence ID" value="KAK1864359.1"/>
    <property type="molecule type" value="Genomic_DNA"/>
</dbReference>
<evidence type="ECO:0000313" key="1">
    <source>
        <dbReference type="EMBL" id="KAK1864359.1"/>
    </source>
</evidence>
<name>A0ACC3C2K3_PYRYE</name>
<dbReference type="Proteomes" id="UP000798662">
    <property type="component" value="Chromosome 2"/>
</dbReference>
<organism evidence="1 2">
    <name type="scientific">Pyropia yezoensis</name>
    <name type="common">Susabi-nori</name>
    <name type="synonym">Porphyra yezoensis</name>
    <dbReference type="NCBI Taxonomy" id="2788"/>
    <lineage>
        <taxon>Eukaryota</taxon>
        <taxon>Rhodophyta</taxon>
        <taxon>Bangiophyceae</taxon>
        <taxon>Bangiales</taxon>
        <taxon>Bangiaceae</taxon>
        <taxon>Pyropia</taxon>
    </lineage>
</organism>
<comment type="caution">
    <text evidence="1">The sequence shown here is derived from an EMBL/GenBank/DDBJ whole genome shotgun (WGS) entry which is preliminary data.</text>
</comment>